<dbReference type="EMBL" id="MU129226">
    <property type="protein sequence ID" value="KAF9504438.1"/>
    <property type="molecule type" value="Genomic_DNA"/>
</dbReference>
<protein>
    <submittedName>
        <fullName evidence="1">Uncharacterized protein</fullName>
    </submittedName>
</protein>
<evidence type="ECO:0000313" key="1">
    <source>
        <dbReference type="EMBL" id="KAF9504438.1"/>
    </source>
</evidence>
<name>A0A9P6AEL4_9AGAM</name>
<keyword evidence="2" id="KW-1185">Reference proteome</keyword>
<evidence type="ECO:0000313" key="2">
    <source>
        <dbReference type="Proteomes" id="UP000886523"/>
    </source>
</evidence>
<dbReference type="Proteomes" id="UP000886523">
    <property type="component" value="Unassembled WGS sequence"/>
</dbReference>
<proteinExistence type="predicted"/>
<dbReference type="AlphaFoldDB" id="A0A9P6AEL4"/>
<sequence length="212" mass="23239">MASLINKNRTCLLQMSGHMDFAERGIARSQLIICHIARHAHRDGHTHTHHLIDPRTRLHLPWEAMRPVPSLAEGSRMPKGKELFKLCETHKTPLPTPDFVQIEGLLEPHGGTNATNEVVEVSMELLRAALAKGERYCKPVVRNLSLERPTSKVTGPVGANTASSATFKLSELASVLGAQTSWWIEAGNQTVACPKGWDGLDMKPTTAQQTGS</sequence>
<gene>
    <name evidence="1" type="ORF">BS47DRAFT_1401393</name>
</gene>
<organism evidence="1 2">
    <name type="scientific">Hydnum rufescens UP504</name>
    <dbReference type="NCBI Taxonomy" id="1448309"/>
    <lineage>
        <taxon>Eukaryota</taxon>
        <taxon>Fungi</taxon>
        <taxon>Dikarya</taxon>
        <taxon>Basidiomycota</taxon>
        <taxon>Agaricomycotina</taxon>
        <taxon>Agaricomycetes</taxon>
        <taxon>Cantharellales</taxon>
        <taxon>Hydnaceae</taxon>
        <taxon>Hydnum</taxon>
    </lineage>
</organism>
<comment type="caution">
    <text evidence="1">The sequence shown here is derived from an EMBL/GenBank/DDBJ whole genome shotgun (WGS) entry which is preliminary data.</text>
</comment>
<accession>A0A9P6AEL4</accession>
<reference evidence="1" key="1">
    <citation type="journal article" date="2020" name="Nat. Commun.">
        <title>Large-scale genome sequencing of mycorrhizal fungi provides insights into the early evolution of symbiotic traits.</title>
        <authorList>
            <person name="Miyauchi S."/>
            <person name="Kiss E."/>
            <person name="Kuo A."/>
            <person name="Drula E."/>
            <person name="Kohler A."/>
            <person name="Sanchez-Garcia M."/>
            <person name="Morin E."/>
            <person name="Andreopoulos B."/>
            <person name="Barry K.W."/>
            <person name="Bonito G."/>
            <person name="Buee M."/>
            <person name="Carver A."/>
            <person name="Chen C."/>
            <person name="Cichocki N."/>
            <person name="Clum A."/>
            <person name="Culley D."/>
            <person name="Crous P.W."/>
            <person name="Fauchery L."/>
            <person name="Girlanda M."/>
            <person name="Hayes R.D."/>
            <person name="Keri Z."/>
            <person name="LaButti K."/>
            <person name="Lipzen A."/>
            <person name="Lombard V."/>
            <person name="Magnuson J."/>
            <person name="Maillard F."/>
            <person name="Murat C."/>
            <person name="Nolan M."/>
            <person name="Ohm R.A."/>
            <person name="Pangilinan J."/>
            <person name="Pereira M.F."/>
            <person name="Perotto S."/>
            <person name="Peter M."/>
            <person name="Pfister S."/>
            <person name="Riley R."/>
            <person name="Sitrit Y."/>
            <person name="Stielow J.B."/>
            <person name="Szollosi G."/>
            <person name="Zifcakova L."/>
            <person name="Stursova M."/>
            <person name="Spatafora J.W."/>
            <person name="Tedersoo L."/>
            <person name="Vaario L.M."/>
            <person name="Yamada A."/>
            <person name="Yan M."/>
            <person name="Wang P."/>
            <person name="Xu J."/>
            <person name="Bruns T."/>
            <person name="Baldrian P."/>
            <person name="Vilgalys R."/>
            <person name="Dunand C."/>
            <person name="Henrissat B."/>
            <person name="Grigoriev I.V."/>
            <person name="Hibbett D."/>
            <person name="Nagy L.G."/>
            <person name="Martin F.M."/>
        </authorList>
    </citation>
    <scope>NUCLEOTIDE SEQUENCE</scope>
    <source>
        <strain evidence="1">UP504</strain>
    </source>
</reference>